<organism evidence="1 2">
    <name type="scientific">Elaphomyces granulatus</name>
    <dbReference type="NCBI Taxonomy" id="519963"/>
    <lineage>
        <taxon>Eukaryota</taxon>
        <taxon>Fungi</taxon>
        <taxon>Dikarya</taxon>
        <taxon>Ascomycota</taxon>
        <taxon>Pezizomycotina</taxon>
        <taxon>Eurotiomycetes</taxon>
        <taxon>Eurotiomycetidae</taxon>
        <taxon>Eurotiales</taxon>
        <taxon>Elaphomycetaceae</taxon>
        <taxon>Elaphomyces</taxon>
    </lineage>
</organism>
<sequence>MGLRPVLEMFSDVEHRGMFKSRPSIFVPALGARKAAWAVPRECLWEAPPDMKSRYPLKSLYESYFKQDNGNGAYLTEFFNRTLSVPNVSTEDFLVELKTLRSEQCTDFGRINGIYKSIDRMRRTIASTAVESLKNAFKDEALIYIATNGNSDWIKVSQCLWSTATQIRGKIALYDHYSTLEGFFVDFLGVQTLNLQMVFDKLKGQGTGQSSVEEVKETIWALNSFLQSETEHPNPEPILKSRIFPVRDPSGNVELCTSTTAFAITDIKHLHELFSNKAKFFDFSLNEISRLEPFLKWTRLKNRYLSCSVKEISALCGDYNRRISDPDRDISRKSHGLLRIAVHFRSPRVQNDKYDAFYEILKRAEIRETDGICSELHLDQGKDIKVEQERSELHIEGNESELKVYVPLDKGSQELCFWDGLPKGLLEWIMTDPSTQNCERLSNKALNIMQKVLLAPRNLVSKILDRVGIVSVEIPADLEQPLSPPLAVVTPATPTLINHGISALATQNEMHGNSEAPALDTVVAPTTPTSINRNISVPVTPNESLSDSEAPVLETPATSIFSPPVSRVDVNGVTFAYRRARQSPSTPALRPNDPFIATPPRTRLVSQSVPSRSLDYTDQATDLQYRSLLDRVIAAAKKIIFPSRGAFDMSALRASLLASVLCHDRVEEPFRLHSVVSRLERDKMIGAAGELFVFEILSHLNPGLPGFSRGNWQSSIRKYVTVHQEYSNMDPWNGRETTDIRYDDRDGILTSLFIENGYLSSRVWARRRPKYFIEVKSTTGPCDTPFFMSKHQYQMMQTMSNGESGREHLDCIYVIFRVFNLGQESIGMKVYVDPDVMRTRRKLLFTAETWTIVPGPSLDE</sequence>
<dbReference type="EMBL" id="NPHW01004134">
    <property type="protein sequence ID" value="OXV08403.1"/>
    <property type="molecule type" value="Genomic_DNA"/>
</dbReference>
<evidence type="ECO:0000313" key="1">
    <source>
        <dbReference type="EMBL" id="OXV08403.1"/>
    </source>
</evidence>
<comment type="caution">
    <text evidence="1">The sequence shown here is derived from an EMBL/GenBank/DDBJ whole genome shotgun (WGS) entry which is preliminary data.</text>
</comment>
<keyword evidence="2" id="KW-1185">Reference proteome</keyword>
<evidence type="ECO:0000313" key="2">
    <source>
        <dbReference type="Proteomes" id="UP000243515"/>
    </source>
</evidence>
<accession>A0A232LW73</accession>
<dbReference type="OrthoDB" id="1262810at2759"/>
<gene>
    <name evidence="1" type="ORF">Egran_03836</name>
</gene>
<name>A0A232LW73_9EURO</name>
<dbReference type="AlphaFoldDB" id="A0A232LW73"/>
<evidence type="ECO:0008006" key="3">
    <source>
        <dbReference type="Google" id="ProtNLM"/>
    </source>
</evidence>
<proteinExistence type="predicted"/>
<reference evidence="1 2" key="1">
    <citation type="journal article" date="2015" name="Environ. Microbiol.">
        <title>Metagenome sequence of Elaphomyces granulatus from sporocarp tissue reveals Ascomycota ectomycorrhizal fingerprints of genome expansion and a Proteobacteria-rich microbiome.</title>
        <authorList>
            <person name="Quandt C.A."/>
            <person name="Kohler A."/>
            <person name="Hesse C.N."/>
            <person name="Sharpton T.J."/>
            <person name="Martin F."/>
            <person name="Spatafora J.W."/>
        </authorList>
    </citation>
    <scope>NUCLEOTIDE SEQUENCE [LARGE SCALE GENOMIC DNA]</scope>
    <source>
        <strain evidence="1 2">OSC145934</strain>
    </source>
</reference>
<dbReference type="Proteomes" id="UP000243515">
    <property type="component" value="Unassembled WGS sequence"/>
</dbReference>
<protein>
    <recommendedName>
        <fullName evidence="3">Protein NO VEIN C-terminal domain-containing protein</fullName>
    </recommendedName>
</protein>